<comment type="caution">
    <text evidence="1">The sequence shown here is derived from an EMBL/GenBank/DDBJ whole genome shotgun (WGS) entry which is preliminary data.</text>
</comment>
<proteinExistence type="predicted"/>
<accession>A0ACC1QJP2</accession>
<name>A0ACC1QJP2_9HYPO</name>
<dbReference type="EMBL" id="JANAKD010001546">
    <property type="protein sequence ID" value="KAJ3478412.1"/>
    <property type="molecule type" value="Genomic_DNA"/>
</dbReference>
<organism evidence="1 2">
    <name type="scientific">Lecanicillium saksenae</name>
    <dbReference type="NCBI Taxonomy" id="468837"/>
    <lineage>
        <taxon>Eukaryota</taxon>
        <taxon>Fungi</taxon>
        <taxon>Dikarya</taxon>
        <taxon>Ascomycota</taxon>
        <taxon>Pezizomycotina</taxon>
        <taxon>Sordariomycetes</taxon>
        <taxon>Hypocreomycetidae</taxon>
        <taxon>Hypocreales</taxon>
        <taxon>Cordycipitaceae</taxon>
        <taxon>Lecanicillium</taxon>
    </lineage>
</organism>
<protein>
    <submittedName>
        <fullName evidence="1">Uncharacterized protein</fullName>
    </submittedName>
</protein>
<evidence type="ECO:0000313" key="2">
    <source>
        <dbReference type="Proteomes" id="UP001148737"/>
    </source>
</evidence>
<sequence>MVTLEEASGSLLQKPSDTPLSVPPRDDSSYNPLSTFTLNQQRSYQQQYGDMYFLRLTKIKPAVEQPIHELVSALFPGPHALYSTRMLSGDYHRREEPLFAVDLARKDARHAKALAAAAGTRMRNVETADAHLALLKEHAGPTGDIAGIYGAVRKEAGLKFENDA</sequence>
<evidence type="ECO:0000313" key="1">
    <source>
        <dbReference type="EMBL" id="KAJ3478412.1"/>
    </source>
</evidence>
<gene>
    <name evidence="1" type="ORF">NLG97_g8589</name>
</gene>
<reference evidence="1" key="1">
    <citation type="submission" date="2022-07" db="EMBL/GenBank/DDBJ databases">
        <title>Genome Sequence of Lecanicillium saksenae.</title>
        <authorList>
            <person name="Buettner E."/>
        </authorList>
    </citation>
    <scope>NUCLEOTIDE SEQUENCE</scope>
    <source>
        <strain evidence="1">VT-O1</strain>
    </source>
</reference>
<keyword evidence="2" id="KW-1185">Reference proteome</keyword>
<dbReference type="Proteomes" id="UP001148737">
    <property type="component" value="Unassembled WGS sequence"/>
</dbReference>